<evidence type="ECO:0000256" key="1">
    <source>
        <dbReference type="ARBA" id="ARBA00004167"/>
    </source>
</evidence>
<dbReference type="SMART" id="SM00044">
    <property type="entry name" value="CYCc"/>
    <property type="match status" value="1"/>
</dbReference>
<dbReference type="Pfam" id="PF00069">
    <property type="entry name" value="Pkinase"/>
    <property type="match status" value="1"/>
</dbReference>
<dbReference type="CDD" id="cd07302">
    <property type="entry name" value="CHD"/>
    <property type="match status" value="1"/>
</dbReference>
<dbReference type="PANTHER" id="PTHR43642">
    <property type="entry name" value="HYBRID SIGNAL TRANSDUCTION HISTIDINE KINASE G"/>
    <property type="match status" value="1"/>
</dbReference>
<dbReference type="Gene3D" id="3.40.50.300">
    <property type="entry name" value="P-loop containing nucleotide triphosphate hydrolases"/>
    <property type="match status" value="1"/>
</dbReference>
<comment type="caution">
    <text evidence="4">The sequence shown here is derived from an EMBL/GenBank/DDBJ whole genome shotgun (WGS) entry which is preliminary data.</text>
</comment>
<dbReference type="SUPFAM" id="SSF55781">
    <property type="entry name" value="GAF domain-like"/>
    <property type="match status" value="1"/>
</dbReference>
<dbReference type="SUPFAM" id="SSF55073">
    <property type="entry name" value="Nucleotide cyclase"/>
    <property type="match status" value="1"/>
</dbReference>
<dbReference type="Pfam" id="PF00211">
    <property type="entry name" value="Guanylate_cyc"/>
    <property type="match status" value="1"/>
</dbReference>
<dbReference type="InterPro" id="IPR053159">
    <property type="entry name" value="Hybrid_Histidine_Kinase"/>
</dbReference>
<proteinExistence type="predicted"/>
<dbReference type="CDD" id="cd14014">
    <property type="entry name" value="STKc_PknB_like"/>
    <property type="match status" value="1"/>
</dbReference>
<name>A0ABT3KZX9_9CYAN</name>
<dbReference type="Gene3D" id="1.10.510.10">
    <property type="entry name" value="Transferase(Phosphotransferase) domain 1"/>
    <property type="match status" value="1"/>
</dbReference>
<dbReference type="InterPro" id="IPR029016">
    <property type="entry name" value="GAF-like_dom_sf"/>
</dbReference>
<dbReference type="EMBL" id="JAIHOM010000002">
    <property type="protein sequence ID" value="MCW6034814.1"/>
    <property type="molecule type" value="Genomic_DNA"/>
</dbReference>
<dbReference type="Gene3D" id="3.30.450.40">
    <property type="match status" value="1"/>
</dbReference>
<dbReference type="InterPro" id="IPR029787">
    <property type="entry name" value="Nucleotide_cyclase"/>
</dbReference>
<reference evidence="4 5" key="1">
    <citation type="submission" date="2021-08" db="EMBL/GenBank/DDBJ databases">
        <title>Draft genome sequence of Spirulina subsalsa with high tolerance to salinity and hype-accumulation of phycocyanin.</title>
        <authorList>
            <person name="Pei H."/>
            <person name="Jiang L."/>
        </authorList>
    </citation>
    <scope>NUCLEOTIDE SEQUENCE [LARGE SCALE GENOMIC DNA]</scope>
    <source>
        <strain evidence="4 5">FACHB-351</strain>
    </source>
</reference>
<keyword evidence="5" id="KW-1185">Reference proteome</keyword>
<dbReference type="PROSITE" id="PS50011">
    <property type="entry name" value="PROTEIN_KINASE_DOM"/>
    <property type="match status" value="1"/>
</dbReference>
<dbReference type="SUPFAM" id="SSF56112">
    <property type="entry name" value="Protein kinase-like (PK-like)"/>
    <property type="match status" value="1"/>
</dbReference>
<accession>A0ABT3KZX9</accession>
<dbReference type="Pfam" id="PF01590">
    <property type="entry name" value="GAF"/>
    <property type="match status" value="1"/>
</dbReference>
<dbReference type="Proteomes" id="UP001526426">
    <property type="component" value="Unassembled WGS sequence"/>
</dbReference>
<dbReference type="RefSeq" id="WP_265262469.1">
    <property type="nucleotide sequence ID" value="NZ_JAIHOM010000002.1"/>
</dbReference>
<dbReference type="InterPro" id="IPR011009">
    <property type="entry name" value="Kinase-like_dom_sf"/>
</dbReference>
<organism evidence="4 5">
    <name type="scientific">Spirulina subsalsa FACHB-351</name>
    <dbReference type="NCBI Taxonomy" id="234711"/>
    <lineage>
        <taxon>Bacteria</taxon>
        <taxon>Bacillati</taxon>
        <taxon>Cyanobacteriota</taxon>
        <taxon>Cyanophyceae</taxon>
        <taxon>Spirulinales</taxon>
        <taxon>Spirulinaceae</taxon>
        <taxon>Spirulina</taxon>
    </lineage>
</organism>
<dbReference type="Gene3D" id="3.30.200.20">
    <property type="entry name" value="Phosphorylase Kinase, domain 1"/>
    <property type="match status" value="1"/>
</dbReference>
<dbReference type="SUPFAM" id="SSF52540">
    <property type="entry name" value="P-loop containing nucleoside triphosphate hydrolases"/>
    <property type="match status" value="1"/>
</dbReference>
<protein>
    <submittedName>
        <fullName evidence="4">AAA family ATPase</fullName>
    </submittedName>
</protein>
<dbReference type="SMART" id="SM00065">
    <property type="entry name" value="GAF"/>
    <property type="match status" value="1"/>
</dbReference>
<gene>
    <name evidence="4" type="ORF">K4A83_00785</name>
</gene>
<evidence type="ECO:0000313" key="4">
    <source>
        <dbReference type="EMBL" id="MCW6034814.1"/>
    </source>
</evidence>
<feature type="domain" description="Guanylate cyclase" evidence="3">
    <location>
        <begin position="1524"/>
        <end position="1648"/>
    </location>
</feature>
<comment type="subcellular location">
    <subcellularLocation>
        <location evidence="1">Membrane</location>
        <topology evidence="1">Single-pass membrane protein</topology>
    </subcellularLocation>
</comment>
<dbReference type="Pfam" id="PF13191">
    <property type="entry name" value="AAA_16"/>
    <property type="match status" value="1"/>
</dbReference>
<sequence>MAILAGYGDFVPLHKSLNSQVYRAVRQQDQQSVILKFLNQDYPTPEQICRYKQEYHLTHQLDSPHIIKAYDLINWQNSYVIVFEDFGGISLREWLQNRPPLTLLEFFPLALAISNSLEAIHSQQVIHKDINPGNIVYNPKTQVLKIIDFGIATQLNRENPTLKNPRILEGTLAYISPEQTGRMNRELDYRSDFYSLGITFYEMLTGSVPFRSNDPLELVYSHIAQSAPPLVLPHPLPDIIAKLIAKNAEERYQSTYGLKVDLEICYQQLRTIQTLTPFPLGQQDISDRFQIPQKLYGREQEIQILIQAFERVTQSSDTEKNTTLMLVAGYSGIGKSSLVQELFKPITAHRGYFISGKFDQFQRNIPYSAIVEAFRDLIGQLLAEGEDQLKEWKEKIIAAVGNNGQMIIEVIPELELIIGKQPELPIMSPSERQNRFNIVFPKFIQTFTQSEHPLVLFLDDLQWADRASLRLMSLLMDTLKTGLFLIGAYRDNEVFAGHPLLTTLIDIQATNTPVEQITLRPLIEDQVIEFIQDSFNCSENLARPLGQLILEKTEGNPFFVKEFLTSLVTENLVCFDVKTRTWCWDLNLIKAQGITSNVVELMTQKIQKLESETQFLLQIAACIGNQFDLKTLAQTYQNSLTETASYLKDAIQFGLIISLENSEKLERVLELISEDNSEQFLWPEYKFVHDRVQQAAYSLLSETTRQQVHQRIGQVLLEQTSEAELDDRIFDIVNQLNLAINLIHQESEQYQLADLNLKAARKAKISNAYPASADYVQVTLDLLGEEGWQNRYDVQIEAYILAIEIAYLRGEFDLMNGLIEKAINQTKTLLDKLRIFEIQIIALIAQMNLAEAIDVGIEVLKLLNISFPKKPKKRHIIWGFLKTKRLLLGKKVEDLANLPQMTDPYRLATMKILVALIPAAYRSGSWLMPLIIFEQIALSVRYGNCLESIVVYANYGLFLCGFVEQFDLGYQFSELALQLLETYQADSMKAKVYFLNNFCVRHWKISLKELIPWGIEGCQSSLETGDFEYGSYCSYVDWGYSYLVGQNLEELNIKLQRYVEVTQKFNQESMLFNAKVYHQAVLDLLQDNPESNFLEGDVFNKQEKSSTLEFYANFCIYFNLLLIELLLGNYTKAYKNGEQAKKYAQGAISCVKLVYFCFYHTLTQLALLKEDCSPAQRKLLLNEVCRSLKKLKKWAKNAPDNHQHRYLLVQAEFCNINHKDSQAIEFYEQAIAWAKEKGYTHELAIAYELAGEFYLARDKEFIALAYLKEAYYCYQLWGARLKVVQMETKYPRFVGTQTQSSYPLTTRITTNSLGSNLDIKTFLKASETIARELLLDSLLSKLMGLLIENAGAQKGYLILEDKGNLLIEAEGTIENKNIVLFRSTPITASQNLAESIVYYVARTQESVVLNNAITEERFNRDPYIQAHHPQSILCSPLVNQGKLVGVIYLENNLAVGAFTKERILLINLLSTQAAISLEKARLYQEQAQLNHALGRFVPGQFLDLLNKQSIIDIQLGDQVERKMTVLFSDIRHFTRLSEQMNPAENFAFINEYLASMEPVIQANHGFIDKYIGDAIMALFPQQADHGVQGALAMLRALEDYNQTHPQQSPVKIGIGLHTGFLMLGTVGSSRRMDGTVIGDAVNLSARVETLTKTYGVSLLMTHQTLAQLEDPLAYDVRFIEQVKVKGKTIAVGLFEVFSADPEGLYEAKKATKEAFERGVLLFYQGAVEGASRLFERCLREHSGDRPAQYYLKRCDRLLNRSTTSPTPNSHSTDED</sequence>
<evidence type="ECO:0000259" key="3">
    <source>
        <dbReference type="PROSITE" id="PS50125"/>
    </source>
</evidence>
<dbReference type="PANTHER" id="PTHR43642:SF1">
    <property type="entry name" value="HYBRID SIGNAL TRANSDUCTION HISTIDINE KINASE G"/>
    <property type="match status" value="1"/>
</dbReference>
<dbReference type="InterPro" id="IPR003018">
    <property type="entry name" value="GAF"/>
</dbReference>
<dbReference type="InterPro" id="IPR027417">
    <property type="entry name" value="P-loop_NTPase"/>
</dbReference>
<evidence type="ECO:0000259" key="2">
    <source>
        <dbReference type="PROSITE" id="PS50011"/>
    </source>
</evidence>
<dbReference type="InterPro" id="IPR041664">
    <property type="entry name" value="AAA_16"/>
</dbReference>
<dbReference type="Gene3D" id="3.30.70.1230">
    <property type="entry name" value="Nucleotide cyclase"/>
    <property type="match status" value="1"/>
</dbReference>
<dbReference type="PROSITE" id="PS50125">
    <property type="entry name" value="GUANYLATE_CYCLASE_2"/>
    <property type="match status" value="1"/>
</dbReference>
<feature type="domain" description="Protein kinase" evidence="2">
    <location>
        <begin position="1"/>
        <end position="264"/>
    </location>
</feature>
<dbReference type="InterPro" id="IPR000719">
    <property type="entry name" value="Prot_kinase_dom"/>
</dbReference>
<dbReference type="InterPro" id="IPR001054">
    <property type="entry name" value="A/G_cyclase"/>
</dbReference>
<evidence type="ECO:0000313" key="5">
    <source>
        <dbReference type="Proteomes" id="UP001526426"/>
    </source>
</evidence>